<organism evidence="1 2">
    <name type="scientific">Macroventuria anomochaeta</name>
    <dbReference type="NCBI Taxonomy" id="301207"/>
    <lineage>
        <taxon>Eukaryota</taxon>
        <taxon>Fungi</taxon>
        <taxon>Dikarya</taxon>
        <taxon>Ascomycota</taxon>
        <taxon>Pezizomycotina</taxon>
        <taxon>Dothideomycetes</taxon>
        <taxon>Pleosporomycetidae</taxon>
        <taxon>Pleosporales</taxon>
        <taxon>Pleosporineae</taxon>
        <taxon>Didymellaceae</taxon>
        <taxon>Macroventuria</taxon>
    </lineage>
</organism>
<evidence type="ECO:0000313" key="2">
    <source>
        <dbReference type="Proteomes" id="UP000799754"/>
    </source>
</evidence>
<proteinExistence type="predicted"/>
<protein>
    <submittedName>
        <fullName evidence="1">Uncharacterized protein</fullName>
    </submittedName>
</protein>
<sequence length="110" mass="12486">MTDNYVPPPPNPLRKSSSNPVFFADPALREGVAELFGYTVQSRDKNRNGSGNTWQMRQKLPYDPNDDDLMAWRKRLEDGADNGGDEVKANGHVSDTWPLWNSRFDLGFDL</sequence>
<reference evidence="1" key="1">
    <citation type="journal article" date="2020" name="Stud. Mycol.">
        <title>101 Dothideomycetes genomes: a test case for predicting lifestyles and emergence of pathogens.</title>
        <authorList>
            <person name="Haridas S."/>
            <person name="Albert R."/>
            <person name="Binder M."/>
            <person name="Bloem J."/>
            <person name="Labutti K."/>
            <person name="Salamov A."/>
            <person name="Andreopoulos B."/>
            <person name="Baker S."/>
            <person name="Barry K."/>
            <person name="Bills G."/>
            <person name="Bluhm B."/>
            <person name="Cannon C."/>
            <person name="Castanera R."/>
            <person name="Culley D."/>
            <person name="Daum C."/>
            <person name="Ezra D."/>
            <person name="Gonzalez J."/>
            <person name="Henrissat B."/>
            <person name="Kuo A."/>
            <person name="Liang C."/>
            <person name="Lipzen A."/>
            <person name="Lutzoni F."/>
            <person name="Magnuson J."/>
            <person name="Mondo S."/>
            <person name="Nolan M."/>
            <person name="Ohm R."/>
            <person name="Pangilinan J."/>
            <person name="Park H.-J."/>
            <person name="Ramirez L."/>
            <person name="Alfaro M."/>
            <person name="Sun H."/>
            <person name="Tritt A."/>
            <person name="Yoshinaga Y."/>
            <person name="Zwiers L.-H."/>
            <person name="Turgeon B."/>
            <person name="Goodwin S."/>
            <person name="Spatafora J."/>
            <person name="Crous P."/>
            <person name="Grigoriev I."/>
        </authorList>
    </citation>
    <scope>NUCLEOTIDE SEQUENCE</scope>
    <source>
        <strain evidence="1">CBS 525.71</strain>
    </source>
</reference>
<gene>
    <name evidence="1" type="ORF">BU25DRAFT_412696</name>
</gene>
<dbReference type="EMBL" id="MU006726">
    <property type="protein sequence ID" value="KAF2625246.1"/>
    <property type="molecule type" value="Genomic_DNA"/>
</dbReference>
<comment type="caution">
    <text evidence="1">The sequence shown here is derived from an EMBL/GenBank/DDBJ whole genome shotgun (WGS) entry which is preliminary data.</text>
</comment>
<accession>A0ACB6RTL8</accession>
<keyword evidence="2" id="KW-1185">Reference proteome</keyword>
<dbReference type="Proteomes" id="UP000799754">
    <property type="component" value="Unassembled WGS sequence"/>
</dbReference>
<evidence type="ECO:0000313" key="1">
    <source>
        <dbReference type="EMBL" id="KAF2625246.1"/>
    </source>
</evidence>
<name>A0ACB6RTL8_9PLEO</name>